<reference evidence="1 2" key="1">
    <citation type="submission" date="2020-03" db="EMBL/GenBank/DDBJ databases">
        <title>Whole genome sequencing of clinical and environmental type strains of Ochrobactrum.</title>
        <authorList>
            <person name="Dharne M."/>
        </authorList>
    </citation>
    <scope>NUCLEOTIDE SEQUENCE [LARGE SCALE GENOMIC DNA]</scope>
    <source>
        <strain evidence="1 2">CIP 109452</strain>
    </source>
</reference>
<keyword evidence="2" id="KW-1185">Reference proteome</keyword>
<proteinExistence type="predicted"/>
<comment type="caution">
    <text evidence="1">The sequence shown here is derived from an EMBL/GenBank/DDBJ whole genome shotgun (WGS) entry which is preliminary data.</text>
</comment>
<dbReference type="RefSeq" id="WP_171058749.1">
    <property type="nucleotide sequence ID" value="NZ_JBHEEQ010000007.1"/>
</dbReference>
<evidence type="ECO:0000313" key="1">
    <source>
        <dbReference type="EMBL" id="NKC02763.1"/>
    </source>
</evidence>
<dbReference type="EMBL" id="JAAVLN010000001">
    <property type="protein sequence ID" value="NKC02763.1"/>
    <property type="molecule type" value="Genomic_DNA"/>
</dbReference>
<organism evidence="1 2">
    <name type="scientific">Brucella haematophila</name>
    <dbReference type="NCBI Taxonomy" id="419474"/>
    <lineage>
        <taxon>Bacteria</taxon>
        <taxon>Pseudomonadati</taxon>
        <taxon>Pseudomonadota</taxon>
        <taxon>Alphaproteobacteria</taxon>
        <taxon>Hyphomicrobiales</taxon>
        <taxon>Brucellaceae</taxon>
        <taxon>Brucella/Ochrobactrum group</taxon>
        <taxon>Brucella</taxon>
    </lineage>
</organism>
<name>A0ABX1DM79_9HYPH</name>
<gene>
    <name evidence="1" type="ORF">HED55_03420</name>
</gene>
<evidence type="ECO:0000313" key="2">
    <source>
        <dbReference type="Proteomes" id="UP000704467"/>
    </source>
</evidence>
<dbReference type="Proteomes" id="UP000704467">
    <property type="component" value="Unassembled WGS sequence"/>
</dbReference>
<sequence>MEWETLNKGSVASPMSIARYWGNTQLNGLVCLPVGAVAWAAEDEFTVGSVYLNRRFVTNICWVFPGFASVVTNYYRTKNILKNIVVLLKMITDG</sequence>
<accession>A0ABX1DM79</accession>
<protein>
    <submittedName>
        <fullName evidence="1">Uncharacterized protein</fullName>
    </submittedName>
</protein>